<name>A0A1X0NR54_9TRYP</name>
<dbReference type="PANTHER" id="PTHR23323:SF26">
    <property type="entry name" value="VACUOLAR PROTEIN SORTING-ASSOCIATED PROTEIN 18 HOMOLOG"/>
    <property type="match status" value="1"/>
</dbReference>
<evidence type="ECO:0000256" key="4">
    <source>
        <dbReference type="SAM" id="MobiDB-lite"/>
    </source>
</evidence>
<dbReference type="GO" id="GO:0048284">
    <property type="term" value="P:organelle fusion"/>
    <property type="evidence" value="ECO:0007669"/>
    <property type="project" value="TreeGrafter"/>
</dbReference>
<dbReference type="STRING" id="67003.A0A1X0NR54"/>
<dbReference type="GO" id="GO:0006904">
    <property type="term" value="P:vesicle docking involved in exocytosis"/>
    <property type="evidence" value="ECO:0007669"/>
    <property type="project" value="TreeGrafter"/>
</dbReference>
<accession>A0A1X0NR54</accession>
<keyword evidence="2" id="KW-0863">Zinc-finger</keyword>
<comment type="caution">
    <text evidence="6">The sequence shown here is derived from an EMBL/GenBank/DDBJ whole genome shotgun (WGS) entry which is preliminary data.</text>
</comment>
<keyword evidence="3" id="KW-0862">Zinc</keyword>
<evidence type="ECO:0000256" key="3">
    <source>
        <dbReference type="ARBA" id="ARBA00022833"/>
    </source>
</evidence>
<dbReference type="GO" id="GO:0030897">
    <property type="term" value="C:HOPS complex"/>
    <property type="evidence" value="ECO:0007669"/>
    <property type="project" value="TreeGrafter"/>
</dbReference>
<reference evidence="6 7" key="1">
    <citation type="submission" date="2017-03" db="EMBL/GenBank/DDBJ databases">
        <title>An alternative strategy for trypanosome survival in the mammalian bloodstream revealed through genome and transcriptome analysis of the ubiquitous bovine parasite Trypanosoma (Megatrypanum) theileri.</title>
        <authorList>
            <person name="Kelly S."/>
            <person name="Ivens A."/>
            <person name="Mott A."/>
            <person name="O'Neill E."/>
            <person name="Emms D."/>
            <person name="Macleod O."/>
            <person name="Voorheis P."/>
            <person name="Matthews J."/>
            <person name="Matthews K."/>
            <person name="Carrington M."/>
        </authorList>
    </citation>
    <scope>NUCLEOTIDE SEQUENCE [LARGE SCALE GENOMIC DNA]</scope>
    <source>
        <strain evidence="6">Edinburgh</strain>
    </source>
</reference>
<evidence type="ECO:0000259" key="5">
    <source>
        <dbReference type="Pfam" id="PF05131"/>
    </source>
</evidence>
<dbReference type="EMBL" id="NBCO01000027">
    <property type="protein sequence ID" value="ORC86580.1"/>
    <property type="molecule type" value="Genomic_DNA"/>
</dbReference>
<keyword evidence="1" id="KW-0479">Metal-binding</keyword>
<organism evidence="6 7">
    <name type="scientific">Trypanosoma theileri</name>
    <dbReference type="NCBI Taxonomy" id="67003"/>
    <lineage>
        <taxon>Eukaryota</taxon>
        <taxon>Discoba</taxon>
        <taxon>Euglenozoa</taxon>
        <taxon>Kinetoplastea</taxon>
        <taxon>Metakinetoplastina</taxon>
        <taxon>Trypanosomatida</taxon>
        <taxon>Trypanosomatidae</taxon>
        <taxon>Trypanosoma</taxon>
    </lineage>
</organism>
<evidence type="ECO:0000256" key="1">
    <source>
        <dbReference type="ARBA" id="ARBA00022723"/>
    </source>
</evidence>
<evidence type="ECO:0000256" key="2">
    <source>
        <dbReference type="ARBA" id="ARBA00022771"/>
    </source>
</evidence>
<gene>
    <name evidence="6" type="ORF">TM35_000271700</name>
</gene>
<evidence type="ECO:0000313" key="7">
    <source>
        <dbReference type="Proteomes" id="UP000192257"/>
    </source>
</evidence>
<dbReference type="RefSeq" id="XP_028880646.1">
    <property type="nucleotide sequence ID" value="XM_029028063.1"/>
</dbReference>
<dbReference type="OrthoDB" id="252057at2759"/>
<protein>
    <submittedName>
        <fullName evidence="6">Vacuolar protein sorting protein 18</fullName>
    </submittedName>
</protein>
<dbReference type="GO" id="GO:0030674">
    <property type="term" value="F:protein-macromolecule adaptor activity"/>
    <property type="evidence" value="ECO:0007669"/>
    <property type="project" value="TreeGrafter"/>
</dbReference>
<dbReference type="GO" id="GO:0007033">
    <property type="term" value="P:vacuole organization"/>
    <property type="evidence" value="ECO:0007669"/>
    <property type="project" value="TreeGrafter"/>
</dbReference>
<proteinExistence type="predicted"/>
<dbReference type="GeneID" id="39987843"/>
<dbReference type="GO" id="GO:0008270">
    <property type="term" value="F:zinc ion binding"/>
    <property type="evidence" value="ECO:0007669"/>
    <property type="project" value="UniProtKB-KW"/>
</dbReference>
<dbReference type="InterPro" id="IPR007810">
    <property type="entry name" value="Pep3/Vps18_beta-prop"/>
</dbReference>
<dbReference type="PANTHER" id="PTHR23323">
    <property type="entry name" value="VACUOLAR PROTEIN SORTING-ASSOCIATED PROTEIN"/>
    <property type="match status" value="1"/>
</dbReference>
<dbReference type="Proteomes" id="UP000192257">
    <property type="component" value="Unassembled WGS sequence"/>
</dbReference>
<keyword evidence="7" id="KW-1185">Reference proteome</keyword>
<feature type="compositionally biased region" description="Basic and acidic residues" evidence="4">
    <location>
        <begin position="844"/>
        <end position="854"/>
    </location>
</feature>
<sequence length="1681" mass="190186">MYVASEALAWFDPALLTTEHLEHGSEDHQGVTNIITAFTHKRFKAQTLSDCALNSNHTHTTFKEFYSGKPKNSKTGAFIQSPEIGCRTERLSCPIDVNKEPFAHVVSAGGTYAVVTECIPQYLYIFDEKNDIVISRLRLSTDKTVSGELQTGEEEEEKEEEVFIDEHDLVSAIYLDPRGNFCIVRWRSGKAVYYYIPRRHHDKYSTDDMMMMMSHLKEERIKEEKTKKRHDIKGLEEEEEKDEHTRDMKPRKFPLYFRPSVIGGKQPFLLECVAWDLHNKSDVTTGDIIFGSSNGGILLICRLEKHGIMASRRLYQFPPPYRNHPIDSIAYTMISHSHDAQQRHVVLIAQKNRLFVFATPWSQRGSDIETAFDPERIRYHDMTPFYYSSSSSSSSYSKKYTTTGNSMVGSLFNYISVHGEVTSPTSCSQGCCHRMCSSTVSHQVDGTGMRTGVDISSLRLFSQVVIVEPHELMPNKKSTPITTNTVGMTETEKECTNKDKIESAPTFGGDELPPVFYWQYGNTLTHGIIMLTDESNVVEMEERYKNPTNINTTTTNNNNTSTTMRNYTNAQYSAIPQTPLRSPLCNEQKSIPLKQNPQRHLLPIGILSVVNLFQCLQSFLVQLQEPGTRHRSSMFSPPPIFSEKNINSHVSQFDGINLTGIERPYSPNYRINTGHEQLRSTGLSMTSTTGTEASGISRDEQGNKEEINMEKFVSFSAGYGHFILTTTQAVYGFCHLAALPFPQKAYEWKNRLVFNQNFRSGKLKNTTISGGSGSDSGDEMMIAFSSHDTGRSQLFHLFTKSNILLLRFRQGRRRCLQYVVQLLDAVCPIPETILKGNASDTTEEGYREKSEDQRSNPSPLTTMVGGIGGTVGVETHPVNSPTYTLWKSPLSFSSEDPFTPSSSRLGWKPLEASTPLSDAPILLLPASLQAQQGYNGNNTMASEELMKLHGSKAAVLPRDGVLSGHLDSGFSHITHYDTDNLYMMALRFAAVSPSLEERRELLPKVRHIYADYLFRQNRFLESAAQHGLAYEGPPYFNTLLVKFSKVAVDDMEPLILLLYLRLCGYEQHRRGVGSHSVEVCCLATWLISLLLERCNQLEKVEEEEKEKKDKSVIVIPTGIPTTTTTTSITSTSTTSGTIISLQNTEENSSLRVRSLKMMAYLRRKYNLRHPQYLMEQILFRYRTFLEWKGIRTAILRIAKLELSIALCSRLGRNEEVLLRLFLQQQRPLEGLVQLEQLTARTVLRGGGGVEISTVTATNTLGNLMESETRCSVSLLKSYWMRYASFLMRLYPCRFVRHGLIPFGAELSLGPMELIPALLLYNAKHNETVLEADAAAEVVLQRHTIEESLLEEERSRASYHAARLYLEHAIYTEGHRSESMLQLLLYFTARDGDDAAISHFFRELCESNETHRLEVSYAYRICSRFQRPIGCAWVSFIMGRHREALQMAILLQNEELAIHFIQSMKGEDVDGIRHELWKELAQTVSNRHGGSRRALQLVAASDGDLNVSDVLPYLCGDVMIREFREELLARVSSFGKTLEGLKQNIQASVKDMELLQSDKEAIQQRPITMPSSQRCIACGQAALTRPFVVFKGCRHVYHKTCFDARRASMEEHLQQQQQEQVQKDQHLDESFISLKSNKKGNDISTPGVEGDLECVLCSTRYLRLLLTNPLSKNLTGSLPRLP</sequence>
<dbReference type="GO" id="GO:0007032">
    <property type="term" value="P:endosome organization"/>
    <property type="evidence" value="ECO:0007669"/>
    <property type="project" value="TreeGrafter"/>
</dbReference>
<dbReference type="GO" id="GO:0005768">
    <property type="term" value="C:endosome"/>
    <property type="evidence" value="ECO:0007669"/>
    <property type="project" value="TreeGrafter"/>
</dbReference>
<dbReference type="VEuPathDB" id="TriTrypDB:TM35_000271700"/>
<feature type="region of interest" description="Disordered" evidence="4">
    <location>
        <begin position="838"/>
        <end position="860"/>
    </location>
</feature>
<feature type="domain" description="Pep3/Vps18 beta-propeller" evidence="5">
    <location>
        <begin position="139"/>
        <end position="391"/>
    </location>
</feature>
<dbReference type="Pfam" id="PF05131">
    <property type="entry name" value="Pep3_Vps18"/>
    <property type="match status" value="1"/>
</dbReference>
<evidence type="ECO:0000313" key="6">
    <source>
        <dbReference type="EMBL" id="ORC86580.1"/>
    </source>
</evidence>
<feature type="region of interest" description="Disordered" evidence="4">
    <location>
        <begin position="223"/>
        <end position="246"/>
    </location>
</feature>